<dbReference type="SUPFAM" id="SSF48371">
    <property type="entry name" value="ARM repeat"/>
    <property type="match status" value="1"/>
</dbReference>
<protein>
    <submittedName>
        <fullName evidence="1">Oidioi.mRNA.OKI2018_I69.XSR.g15299.t1.cds</fullName>
    </submittedName>
</protein>
<dbReference type="InterPro" id="IPR011989">
    <property type="entry name" value="ARM-like"/>
</dbReference>
<dbReference type="EMBL" id="OU015569">
    <property type="protein sequence ID" value="CAG5097938.1"/>
    <property type="molecule type" value="Genomic_DNA"/>
</dbReference>
<evidence type="ECO:0000313" key="1">
    <source>
        <dbReference type="EMBL" id="CAG5097938.1"/>
    </source>
</evidence>
<dbReference type="Gene3D" id="1.25.10.10">
    <property type="entry name" value="Leucine-rich Repeat Variant"/>
    <property type="match status" value="1"/>
</dbReference>
<name>A0ABN7SJS7_OIKDI</name>
<reference evidence="1 2" key="1">
    <citation type="submission" date="2021-04" db="EMBL/GenBank/DDBJ databases">
        <authorList>
            <person name="Bliznina A."/>
        </authorList>
    </citation>
    <scope>NUCLEOTIDE SEQUENCE [LARGE SCALE GENOMIC DNA]</scope>
</reference>
<accession>A0ABN7SJS7</accession>
<gene>
    <name evidence="1" type="ORF">OKIOD_LOCUS6857</name>
</gene>
<dbReference type="PANTHER" id="PTHR12697">
    <property type="entry name" value="PBS LYASE HEAT-LIKE PROTEIN"/>
    <property type="match status" value="1"/>
</dbReference>
<sequence length="772" mass="88244">MPDTTCWFDGSTAQRKLARIKGEEQLKALVTAPVNLSVLKFSNPSKIDQREKVFKGLAPSYLFSADHVLANKKQFRAKKCPPMCPQRPLGGFMIEENRSRKKSKEELPPLRLSQHRKSIFVPPRPRKRERDWTKTTIARLSKRCSWWIAKVMHDDPNSAREQVIGNILRFHGECSDAGSEPELLPAIATEADRESFYNRCATHGIMMRKIPHMPVPNDERMTLKELAMANQRDMFGNQRTMMEWEFQLISKKNKKTLPVMENINRDETMPKNRPRSAAFDLRVTSNESIHAAITDTEEFENDEHEEPIYIAVKVWQAAWGNSANWIDLSLHELRLILERKETLLKENCMSALAASIMYGRKTKHLSADEKFKLDEELSTVSLEQLDSSNVRVKLAACAIILITPIAGHEERLVKALNEIVNVETEISDVLFACCMLAHINGQNIHDNVSFILFQDYVTYRKPYILSLLKKISKGNSKTHKILAEFLNSGIPEERAIACYVLSEIDTKMMSDAIEDKLVEMQWYDQVKSVQRSALLCLHKTGRESRVFEFVLNLLADSLESVTKHDVTLTALEWIVNNGTVSDKLIRTLLLCFNSKLGTIRSATCFTVGELRIKHQDIVENLITILSYETLPQIKKDAIDALAKIEPGKGRQKDEITAALAHAVRFEEHPRVRRAAAYAIYILDVFQNETLAEVIRERIVVEPEESVQEVLRLILDKLNLTVKQVLNEDEMLVQMKIDIKALCRPEKIIPSILARKKRSNYELPPSPFVNLGK</sequence>
<evidence type="ECO:0000313" key="2">
    <source>
        <dbReference type="Proteomes" id="UP001158576"/>
    </source>
</evidence>
<organism evidence="1 2">
    <name type="scientific">Oikopleura dioica</name>
    <name type="common">Tunicate</name>
    <dbReference type="NCBI Taxonomy" id="34765"/>
    <lineage>
        <taxon>Eukaryota</taxon>
        <taxon>Metazoa</taxon>
        <taxon>Chordata</taxon>
        <taxon>Tunicata</taxon>
        <taxon>Appendicularia</taxon>
        <taxon>Copelata</taxon>
        <taxon>Oikopleuridae</taxon>
        <taxon>Oikopleura</taxon>
    </lineage>
</organism>
<dbReference type="InterPro" id="IPR016024">
    <property type="entry name" value="ARM-type_fold"/>
</dbReference>
<dbReference type="PANTHER" id="PTHR12697:SF20">
    <property type="entry name" value="HEAT REPEAT-CONTAINING PROTEIN 4"/>
    <property type="match status" value="1"/>
</dbReference>
<dbReference type="Proteomes" id="UP001158576">
    <property type="component" value="Chromosome XSR"/>
</dbReference>
<keyword evidence="2" id="KW-1185">Reference proteome</keyword>
<proteinExistence type="predicted"/>